<reference evidence="4" key="3">
    <citation type="submission" date="2025-09" db="UniProtKB">
        <authorList>
            <consortium name="Ensembl"/>
        </authorList>
    </citation>
    <scope>IDENTIFICATION</scope>
</reference>
<dbReference type="InterPro" id="IPR004038">
    <property type="entry name" value="Ribosomal_eL8/eL30/eS12/Gad45"/>
</dbReference>
<feature type="compositionally biased region" description="Basic and acidic residues" evidence="2">
    <location>
        <begin position="1052"/>
        <end position="1062"/>
    </location>
</feature>
<feature type="region of interest" description="Disordered" evidence="2">
    <location>
        <begin position="995"/>
        <end position="1062"/>
    </location>
</feature>
<feature type="compositionally biased region" description="Acidic residues" evidence="2">
    <location>
        <begin position="952"/>
        <end position="966"/>
    </location>
</feature>
<dbReference type="GO" id="GO:0005739">
    <property type="term" value="C:mitochondrion"/>
    <property type="evidence" value="ECO:0007669"/>
    <property type="project" value="TreeGrafter"/>
</dbReference>
<feature type="compositionally biased region" description="Low complexity" evidence="2">
    <location>
        <begin position="402"/>
        <end position="413"/>
    </location>
</feature>
<keyword evidence="1" id="KW-0175">Coiled coil</keyword>
<feature type="compositionally biased region" description="Polar residues" evidence="2">
    <location>
        <begin position="196"/>
        <end position="208"/>
    </location>
</feature>
<evidence type="ECO:0000256" key="2">
    <source>
        <dbReference type="SAM" id="MobiDB-lite"/>
    </source>
</evidence>
<dbReference type="PANTHER" id="PTHR13284">
    <property type="entry name" value="GH01354P"/>
    <property type="match status" value="1"/>
</dbReference>
<feature type="region of interest" description="Disordered" evidence="2">
    <location>
        <begin position="330"/>
        <end position="423"/>
    </location>
</feature>
<dbReference type="InterPro" id="IPR029064">
    <property type="entry name" value="Ribosomal_eL30-like_sf"/>
</dbReference>
<organism evidence="4 5">
    <name type="scientific">Catharus ustulatus</name>
    <name type="common">Russet-backed thrush</name>
    <name type="synonym">Hylocichla ustulatus</name>
    <dbReference type="NCBI Taxonomy" id="91951"/>
    <lineage>
        <taxon>Eukaryota</taxon>
        <taxon>Metazoa</taxon>
        <taxon>Chordata</taxon>
        <taxon>Craniata</taxon>
        <taxon>Vertebrata</taxon>
        <taxon>Euteleostomi</taxon>
        <taxon>Archelosauria</taxon>
        <taxon>Archosauria</taxon>
        <taxon>Dinosauria</taxon>
        <taxon>Saurischia</taxon>
        <taxon>Theropoda</taxon>
        <taxon>Coelurosauria</taxon>
        <taxon>Aves</taxon>
        <taxon>Neognathae</taxon>
        <taxon>Neoaves</taxon>
        <taxon>Telluraves</taxon>
        <taxon>Australaves</taxon>
        <taxon>Passeriformes</taxon>
        <taxon>Turdidae</taxon>
        <taxon>Catharus</taxon>
    </lineage>
</organism>
<dbReference type="Ensembl" id="ENSCUST00005029828.1">
    <property type="protein sequence ID" value="ENSCUSP00005028834.1"/>
    <property type="gene ID" value="ENSCUSG00005017551.1"/>
</dbReference>
<dbReference type="Proteomes" id="UP000694563">
    <property type="component" value="Chromosome 12"/>
</dbReference>
<proteinExistence type="predicted"/>
<feature type="compositionally biased region" description="Basic and acidic residues" evidence="2">
    <location>
        <begin position="903"/>
        <end position="913"/>
    </location>
</feature>
<evidence type="ECO:0000259" key="3">
    <source>
        <dbReference type="Pfam" id="PF01248"/>
    </source>
</evidence>
<evidence type="ECO:0000313" key="4">
    <source>
        <dbReference type="Ensembl" id="ENSCUSP00005028834.1"/>
    </source>
</evidence>
<gene>
    <name evidence="4" type="primary">SECISBP2L</name>
</gene>
<dbReference type="GO" id="GO:0043021">
    <property type="term" value="F:ribonucleoprotein complex binding"/>
    <property type="evidence" value="ECO:0007669"/>
    <property type="project" value="TreeGrafter"/>
</dbReference>
<protein>
    <submittedName>
        <fullName evidence="4">SECIS binding protein 2 like</fullName>
    </submittedName>
</protein>
<feature type="region of interest" description="Disordered" evidence="2">
    <location>
        <begin position="575"/>
        <end position="623"/>
    </location>
</feature>
<feature type="region of interest" description="Disordered" evidence="2">
    <location>
        <begin position="884"/>
        <end position="966"/>
    </location>
</feature>
<feature type="domain" description="Ribosomal protein eL8/eL30/eS12/Gadd45" evidence="3">
    <location>
        <begin position="668"/>
        <end position="767"/>
    </location>
</feature>
<dbReference type="AlphaFoldDB" id="A0A8C3VIJ8"/>
<dbReference type="GO" id="GO:0035368">
    <property type="term" value="F:selenocysteine insertion sequence binding"/>
    <property type="evidence" value="ECO:0007669"/>
    <property type="project" value="InterPro"/>
</dbReference>
<dbReference type="Gene3D" id="3.30.1330.30">
    <property type="match status" value="1"/>
</dbReference>
<evidence type="ECO:0000256" key="1">
    <source>
        <dbReference type="SAM" id="Coils"/>
    </source>
</evidence>
<dbReference type="Pfam" id="PF01248">
    <property type="entry name" value="Ribosomal_L7Ae"/>
    <property type="match status" value="1"/>
</dbReference>
<evidence type="ECO:0000313" key="5">
    <source>
        <dbReference type="Proteomes" id="UP000694563"/>
    </source>
</evidence>
<reference evidence="4" key="1">
    <citation type="submission" date="2020-10" db="EMBL/GenBank/DDBJ databases">
        <title>Catharus ustulatus (Swainson's thrush) genome, bCatUst1, primary haplotype v2.</title>
        <authorList>
            <person name="Delmore K."/>
            <person name="Vafadar M."/>
            <person name="Formenti G."/>
            <person name="Chow W."/>
            <person name="Pelan S."/>
            <person name="Howe K."/>
            <person name="Rhie A."/>
            <person name="Mountcastle J."/>
            <person name="Haase B."/>
            <person name="Fedrigo O."/>
            <person name="Jarvis E.D."/>
        </authorList>
    </citation>
    <scope>NUCLEOTIDE SEQUENCE [LARGE SCALE GENOMIC DNA]</scope>
</reference>
<feature type="region of interest" description="Disordered" evidence="2">
    <location>
        <begin position="495"/>
        <end position="531"/>
    </location>
</feature>
<dbReference type="FunFam" id="3.30.1330.30:FF:000004">
    <property type="entry name" value="selenocysteine insertion sequence-binding protein 2"/>
    <property type="match status" value="1"/>
</dbReference>
<name>A0A8C3VIJ8_CATUS</name>
<feature type="compositionally biased region" description="Polar residues" evidence="2">
    <location>
        <begin position="1039"/>
        <end position="1051"/>
    </location>
</feature>
<sequence>KLRIPSGLRENVKLSAEVEPFIPQKKGPETLMIPMALPNDSGGINGMEPTPIPSYLITCYPFVQENQSNRQFPLYNSDIRWQQPSPNPAGPYLAYPIISAQPPVSTEYTYYQLMPAPCAQVMGFYHPFPTPYPAPFQAANAVSTVTAECTERPSPSGQVFPLSTQRSRSTNRGPVIQKQQQLQMHIKNKRPPVKNVATQKETSSSGPENRSKIVLLVDASQQTDFPSDIANKSLSESASTMLWKSKGRRRRTSHPAAESSSEQGASEADIDSDSGYCSPKHGNNQAAAMASRNADSCAMNVYDTSLSAGWTNVNSQATQKKPWIEKTLTFSRGGRQAEQRNNPQSGFRCRDHSTSSERMQSLQKRHEKPLAASQASRAEQSPEPLYFEDEDEFPELNSDNGSSKSSSIQQKISPKVLDDLPENSPINIVQTPIPITTSVPKRAKSQKKKALAAALATAQEYSEISMEQKKLQVRLYQKQPLSYTVGSAAPFHTKESASRKSLTKGQPSMGCLNPLDSTAPKVKRGKEREIAKLKRPTALKKIILKEREEKKGRLSADHSLLGSDEQKEAHLNLTADQSQELASQEETGLSMPSDTSLSPASQNSPYCMTPVSQGSPASSGIGSPMASSAITKIHSKRFREYCNQVLSKEIDECVTLLLQELVSFQERIYQKDPTRAKARRRLVMGLREVTKHMKLNKIKCVIISPNCEKIQSKGGLDEALYNVIAMAREQEIPFVFALGRKALGRCVNKLVPVSVVGIFNYSGAEDLFNKLVSLTEEARKAYRDMVAAMEQEQAEEALKNVKKAPHHMGHSRNPSAASAISFCSVISEPISEVNEKEYETNWRNMVETSDGLETSENERESMCKAAAPEKASNGQMEKITLNKQPPLATTGATSATNHGKSMPGDKDEVKPDDNLEWASQQSTETGSLDGSCRDLLNSSMTSTTSTLVPGMLEEEEEEEDDDDEDYAHEPISVEVQLNSRIESWVSETQRTMETLQLGKTLSGAEEDNAEQSEEEEIETSEQADPITDGEEWTNDKHASNTQHKPTICSSLNKEHTDSIYMP</sequence>
<feature type="region of interest" description="Disordered" evidence="2">
    <location>
        <begin position="240"/>
        <end position="277"/>
    </location>
</feature>
<dbReference type="GO" id="GO:1990904">
    <property type="term" value="C:ribonucleoprotein complex"/>
    <property type="evidence" value="ECO:0007669"/>
    <property type="project" value="TreeGrafter"/>
</dbReference>
<dbReference type="GO" id="GO:0001514">
    <property type="term" value="P:selenocysteine incorporation"/>
    <property type="evidence" value="ECO:0007669"/>
    <property type="project" value="UniProtKB-ARBA"/>
</dbReference>
<dbReference type="SUPFAM" id="SSF55315">
    <property type="entry name" value="L30e-like"/>
    <property type="match status" value="1"/>
</dbReference>
<feature type="compositionally biased region" description="Low complexity" evidence="2">
    <location>
        <begin position="256"/>
        <end position="267"/>
    </location>
</feature>
<feature type="coiled-coil region" evidence="1">
    <location>
        <begin position="764"/>
        <end position="795"/>
    </location>
</feature>
<accession>A0A8C3VIJ8</accession>
<feature type="compositionally biased region" description="Acidic residues" evidence="2">
    <location>
        <begin position="1004"/>
        <end position="1032"/>
    </location>
</feature>
<dbReference type="InterPro" id="IPR040051">
    <property type="entry name" value="SECISBP2"/>
</dbReference>
<dbReference type="PANTHER" id="PTHR13284:SF10">
    <property type="entry name" value="SELENOCYSTEINE INSERTION SEQUENCE-BINDING PROTEIN 2-LIKE"/>
    <property type="match status" value="1"/>
</dbReference>
<reference evidence="4" key="2">
    <citation type="submission" date="2025-08" db="UniProtKB">
        <authorList>
            <consortium name="Ensembl"/>
        </authorList>
    </citation>
    <scope>IDENTIFICATION</scope>
</reference>
<feature type="compositionally biased region" description="Polar residues" evidence="2">
    <location>
        <begin position="150"/>
        <end position="183"/>
    </location>
</feature>
<feature type="compositionally biased region" description="Polar residues" evidence="2">
    <location>
        <begin position="917"/>
        <end position="928"/>
    </location>
</feature>
<keyword evidence="5" id="KW-1185">Reference proteome</keyword>
<feature type="region of interest" description="Disordered" evidence="2">
    <location>
        <begin position="150"/>
        <end position="212"/>
    </location>
</feature>
<feature type="compositionally biased region" description="Polar residues" evidence="2">
    <location>
        <begin position="890"/>
        <end position="899"/>
    </location>
</feature>
<dbReference type="GO" id="GO:0003730">
    <property type="term" value="F:mRNA 3'-UTR binding"/>
    <property type="evidence" value="ECO:0007669"/>
    <property type="project" value="TreeGrafter"/>
</dbReference>